<reference evidence="8" key="1">
    <citation type="submission" date="2021-02" db="EMBL/GenBank/DDBJ databases">
        <authorList>
            <person name="Nowell W R."/>
        </authorList>
    </citation>
    <scope>NUCLEOTIDE SEQUENCE</scope>
</reference>
<evidence type="ECO:0000256" key="5">
    <source>
        <dbReference type="SAM" id="SignalP"/>
    </source>
</evidence>
<proteinExistence type="predicted"/>
<accession>A0A819PW37</accession>
<evidence type="ECO:0000313" key="9">
    <source>
        <dbReference type="Proteomes" id="UP000663868"/>
    </source>
</evidence>
<dbReference type="Pfam" id="PF00008">
    <property type="entry name" value="EGF"/>
    <property type="match status" value="1"/>
</dbReference>
<evidence type="ECO:0000256" key="4">
    <source>
        <dbReference type="PROSITE-ProRule" id="PRU00076"/>
    </source>
</evidence>
<dbReference type="PROSITE" id="PS00022">
    <property type="entry name" value="EGF_1"/>
    <property type="match status" value="1"/>
</dbReference>
<dbReference type="Proteomes" id="UP000663868">
    <property type="component" value="Unassembled WGS sequence"/>
</dbReference>
<evidence type="ECO:0000256" key="2">
    <source>
        <dbReference type="ARBA" id="ARBA00022737"/>
    </source>
</evidence>
<keyword evidence="1 4" id="KW-0245">EGF-like domain</keyword>
<comment type="caution">
    <text evidence="4">Lacks conserved residue(s) required for the propagation of feature annotation.</text>
</comment>
<dbReference type="InterPro" id="IPR000742">
    <property type="entry name" value="EGF"/>
</dbReference>
<evidence type="ECO:0000313" key="7">
    <source>
        <dbReference type="EMBL" id="CAF1015235.1"/>
    </source>
</evidence>
<dbReference type="EMBL" id="CAJOBB010003011">
    <property type="protein sequence ID" value="CAF4014492.1"/>
    <property type="molecule type" value="Genomic_DNA"/>
</dbReference>
<feature type="disulfide bond" evidence="4">
    <location>
        <begin position="57"/>
        <end position="66"/>
    </location>
</feature>
<dbReference type="AlphaFoldDB" id="A0A819PW37"/>
<evidence type="ECO:0000259" key="6">
    <source>
        <dbReference type="PROSITE" id="PS50026"/>
    </source>
</evidence>
<dbReference type="Gene3D" id="2.10.25.10">
    <property type="entry name" value="Laminin"/>
    <property type="match status" value="2"/>
</dbReference>
<keyword evidence="2" id="KW-0677">Repeat</keyword>
<gene>
    <name evidence="7" type="ORF">IZO911_LOCUS18406</name>
    <name evidence="8" type="ORF">KXQ929_LOCUS29283</name>
</gene>
<dbReference type="SMART" id="SM00181">
    <property type="entry name" value="EGF"/>
    <property type="match status" value="2"/>
</dbReference>
<name>A0A819PW37_9BILA</name>
<evidence type="ECO:0000313" key="8">
    <source>
        <dbReference type="EMBL" id="CAF4014492.1"/>
    </source>
</evidence>
<feature type="domain" description="EGF-like" evidence="6">
    <location>
        <begin position="71"/>
        <end position="108"/>
    </location>
</feature>
<feature type="domain" description="EGF-like" evidence="6">
    <location>
        <begin position="28"/>
        <end position="67"/>
    </location>
</feature>
<dbReference type="EMBL" id="CAJNOE010000177">
    <property type="protein sequence ID" value="CAF1015235.1"/>
    <property type="molecule type" value="Genomic_DNA"/>
</dbReference>
<evidence type="ECO:0000256" key="3">
    <source>
        <dbReference type="ARBA" id="ARBA00023157"/>
    </source>
</evidence>
<organism evidence="8 9">
    <name type="scientific">Adineta steineri</name>
    <dbReference type="NCBI Taxonomy" id="433720"/>
    <lineage>
        <taxon>Eukaryota</taxon>
        <taxon>Metazoa</taxon>
        <taxon>Spiralia</taxon>
        <taxon>Gnathifera</taxon>
        <taxon>Rotifera</taxon>
        <taxon>Eurotatoria</taxon>
        <taxon>Bdelloidea</taxon>
        <taxon>Adinetida</taxon>
        <taxon>Adinetidae</taxon>
        <taxon>Adineta</taxon>
    </lineage>
</organism>
<protein>
    <recommendedName>
        <fullName evidence="6">EGF-like domain-containing protein</fullName>
    </recommendedName>
</protein>
<sequence>MHSISVIVIVVSICYISINGQDIRNIRLIYFCSANSNLCYNGGTCSIVLGSAFKCACPPNFKGMFCEAVNDMNRCAFEICENGGSCVPDSSEGVKCICTAEWTDPLCNYPTGNF</sequence>
<feature type="chain" id="PRO_5036235800" description="EGF-like domain-containing protein" evidence="5">
    <location>
        <begin position="21"/>
        <end position="114"/>
    </location>
</feature>
<keyword evidence="5" id="KW-0732">Signal</keyword>
<dbReference type="InterPro" id="IPR051022">
    <property type="entry name" value="Notch_Cell-Fate_Det"/>
</dbReference>
<dbReference type="SUPFAM" id="SSF57196">
    <property type="entry name" value="EGF/Laminin"/>
    <property type="match status" value="2"/>
</dbReference>
<feature type="signal peptide" evidence="5">
    <location>
        <begin position="1"/>
        <end position="20"/>
    </location>
</feature>
<feature type="disulfide bond" evidence="4">
    <location>
        <begin position="98"/>
        <end position="107"/>
    </location>
</feature>
<dbReference type="Pfam" id="PF12661">
    <property type="entry name" value="hEGF"/>
    <property type="match status" value="1"/>
</dbReference>
<comment type="caution">
    <text evidence="8">The sequence shown here is derived from an EMBL/GenBank/DDBJ whole genome shotgun (WGS) entry which is preliminary data.</text>
</comment>
<evidence type="ECO:0000256" key="1">
    <source>
        <dbReference type="ARBA" id="ARBA00022536"/>
    </source>
</evidence>
<dbReference type="PROSITE" id="PS50026">
    <property type="entry name" value="EGF_3"/>
    <property type="match status" value="2"/>
</dbReference>
<dbReference type="Proteomes" id="UP000663860">
    <property type="component" value="Unassembled WGS sequence"/>
</dbReference>
<dbReference type="PANTHER" id="PTHR24049">
    <property type="entry name" value="CRUMBS FAMILY MEMBER"/>
    <property type="match status" value="1"/>
</dbReference>
<keyword evidence="3 4" id="KW-1015">Disulfide bond</keyword>
<dbReference type="InterPro" id="IPR013032">
    <property type="entry name" value="EGF-like_CS"/>
</dbReference>